<evidence type="ECO:0000313" key="2">
    <source>
        <dbReference type="EMBL" id="GAB0138445.1"/>
    </source>
</evidence>
<dbReference type="EMBL" id="BAAFGZ010000417">
    <property type="protein sequence ID" value="GAB0138445.1"/>
    <property type="molecule type" value="Genomic_DNA"/>
</dbReference>
<feature type="compositionally biased region" description="Basic and acidic residues" evidence="1">
    <location>
        <begin position="729"/>
        <end position="741"/>
    </location>
</feature>
<feature type="region of interest" description="Disordered" evidence="1">
    <location>
        <begin position="712"/>
        <end position="842"/>
    </location>
</feature>
<feature type="region of interest" description="Disordered" evidence="1">
    <location>
        <begin position="113"/>
        <end position="140"/>
    </location>
</feature>
<name>A0ABQ0CYD6_9HYPO</name>
<feature type="compositionally biased region" description="Basic and acidic residues" evidence="1">
    <location>
        <begin position="793"/>
        <end position="809"/>
    </location>
</feature>
<protein>
    <recommendedName>
        <fullName evidence="4">F-box domain-containing protein</fullName>
    </recommendedName>
</protein>
<feature type="compositionally biased region" description="Polar residues" evidence="1">
    <location>
        <begin position="120"/>
        <end position="137"/>
    </location>
</feature>
<organism evidence="2 3">
    <name type="scientific">Epichloe bromicola</name>
    <dbReference type="NCBI Taxonomy" id="79588"/>
    <lineage>
        <taxon>Eukaryota</taxon>
        <taxon>Fungi</taxon>
        <taxon>Dikarya</taxon>
        <taxon>Ascomycota</taxon>
        <taxon>Pezizomycotina</taxon>
        <taxon>Sordariomycetes</taxon>
        <taxon>Hypocreomycetidae</taxon>
        <taxon>Hypocreales</taxon>
        <taxon>Clavicipitaceae</taxon>
        <taxon>Epichloe</taxon>
    </lineage>
</organism>
<feature type="region of interest" description="Disordered" evidence="1">
    <location>
        <begin position="927"/>
        <end position="947"/>
    </location>
</feature>
<gene>
    <name evidence="2" type="primary">g6680</name>
    <name evidence="2" type="ORF">EsDP_00006680</name>
</gene>
<evidence type="ECO:0000256" key="1">
    <source>
        <dbReference type="SAM" id="MobiDB-lite"/>
    </source>
</evidence>
<keyword evidence="3" id="KW-1185">Reference proteome</keyword>
<feature type="compositionally biased region" description="Basic and acidic residues" evidence="1">
    <location>
        <begin position="47"/>
        <end position="69"/>
    </location>
</feature>
<evidence type="ECO:0000313" key="3">
    <source>
        <dbReference type="Proteomes" id="UP001562357"/>
    </source>
</evidence>
<feature type="region of interest" description="Disordered" evidence="1">
    <location>
        <begin position="1"/>
        <end position="69"/>
    </location>
</feature>
<feature type="compositionally biased region" description="Acidic residues" evidence="1">
    <location>
        <begin position="758"/>
        <end position="773"/>
    </location>
</feature>
<accession>A0ABQ0CYD6</accession>
<evidence type="ECO:0008006" key="4">
    <source>
        <dbReference type="Google" id="ProtNLM"/>
    </source>
</evidence>
<dbReference type="Proteomes" id="UP001562357">
    <property type="component" value="Unassembled WGS sequence"/>
</dbReference>
<reference evidence="3" key="1">
    <citation type="submission" date="2024-06" db="EMBL/GenBank/DDBJ databases">
        <title>Draft Genome Sequences of Epichloe bromicola Strains Isolated from Elymus ciliaris.</title>
        <authorList>
            <consortium name="Epichloe bromicola genome sequencing consortium"/>
            <person name="Miura A."/>
            <person name="Imano S."/>
            <person name="Ashida A."/>
            <person name="Sato I."/>
            <person name="Chiba S."/>
            <person name="Tanaka A."/>
            <person name="Camagna M."/>
            <person name="Takemoto D."/>
        </authorList>
    </citation>
    <scope>NUCLEOTIDE SEQUENCE [LARGE SCALE GENOMIC DNA]</scope>
    <source>
        <strain evidence="3">DP</strain>
    </source>
</reference>
<comment type="caution">
    <text evidence="2">The sequence shown here is derived from an EMBL/GenBank/DDBJ whole genome shotgun (WGS) entry which is preliminary data.</text>
</comment>
<proteinExistence type="predicted"/>
<sequence>MYRTTSEGGEPVASGGSPSKPWWKLRRRNSSRFLDMRSNARGASSSREADASDHYSRPPEPTEHQEHSFRQLQNLTQRMRPASSSPNHVDSAYKEFEKHKEICSSFCAGALQDDGRPPRSVSNATESAARRSCSSLDSPHRGPANDMYLNAIREWSACLEALCEAFRSSLGDTYKNYERDATPEMLDLLFSSKKFRREAVHRMRNASVTRVLSADPQFFPRYDIRFRNYEKVRRELTEVRQLLQSGESGILPTREVQEFIMSPRGDAVLEFANLGTETSHSDPVLRFRVSSSMLAETSPIFARMFSGHSSSLHLHEAEDINPHLPPPPTPFMCKDGTEVKLHRMPQFETNRLQALETLLHAAHMHYELVPREVSFEQFVAIAECSLRYKSTSPLELVVEHRWLPQWMHRGADDMPEGLLVISYAFGLRQLFTRMSKSAILNSVDEKDLQGKPWPQKIKDKIWAVRCAKLDQIYSCCINAVQEYVRPPARDAAAGSENHPPLDVTAAAQTVKAPPTCATALTSSPRCPKGSHSCDAANLGWMMLFFNEMKLLQHVLRPPVMSHMANSDQPSRSLAHMLETLRTMPSPASPVHRGGVCDPSLSFRTAIADIYNSVTGLSLHDISGKSHGWALSKHRVNEPQTIPATGLSRMVGGDDNYTVATEFPDSIRLYILAEIDHLSDLQAVAQVNKGFFETYKTHKVRLMRKFLQREYRMQRDSAGNSPHRGGNTEPKMRTRDLTDIRDQPTGLADGDSVISLATNDDDDDPDDDDDDDDLAGIGGAPETPLSSSIQHSNRRLDADPCRYPEDEAHSSGDAASPTTPRQHAADHPVSTSTHVETKTSKPLDAITIHVEEPAMTDEEARRILWPDSIIPESPGPLCRPCPETEGHREKFLVGDPLFTHGLEDKTLVVTGDKQLRSELDVRIGLLKKRKSSNDDRPGSPGNTCRRGS</sequence>